<evidence type="ECO:0000259" key="4">
    <source>
        <dbReference type="Pfam" id="PF06594"/>
    </source>
</evidence>
<evidence type="ECO:0000313" key="5">
    <source>
        <dbReference type="EMBL" id="AXF84714.1"/>
    </source>
</evidence>
<proteinExistence type="predicted"/>
<keyword evidence="3" id="KW-0106">Calcium</keyword>
<dbReference type="InterPro" id="IPR011049">
    <property type="entry name" value="Serralysin-like_metalloprot_C"/>
</dbReference>
<dbReference type="InterPro" id="IPR018511">
    <property type="entry name" value="Hemolysin-typ_Ca-bd_CS"/>
</dbReference>
<name>A0A345D8M6_9BURK</name>
<dbReference type="Pfam" id="PF00353">
    <property type="entry name" value="HemolysinCabind"/>
    <property type="match status" value="20"/>
</dbReference>
<dbReference type="Gene3D" id="2.150.10.10">
    <property type="entry name" value="Serralysin-like metalloprotease, C-terminal"/>
    <property type="match status" value="8"/>
</dbReference>
<dbReference type="Proteomes" id="UP000252182">
    <property type="component" value="Chromosome"/>
</dbReference>
<dbReference type="PANTHER" id="PTHR38340">
    <property type="entry name" value="S-LAYER PROTEIN"/>
    <property type="match status" value="1"/>
</dbReference>
<dbReference type="OrthoDB" id="8731939at2"/>
<dbReference type="PANTHER" id="PTHR38340:SF1">
    <property type="entry name" value="S-LAYER PROTEIN"/>
    <property type="match status" value="1"/>
</dbReference>
<dbReference type="GO" id="GO:0005509">
    <property type="term" value="F:calcium ion binding"/>
    <property type="evidence" value="ECO:0007669"/>
    <property type="project" value="InterPro"/>
</dbReference>
<dbReference type="EMBL" id="CP031124">
    <property type="protein sequence ID" value="AXF84714.1"/>
    <property type="molecule type" value="Genomic_DNA"/>
</dbReference>
<dbReference type="SUPFAM" id="SSF51120">
    <property type="entry name" value="beta-Roll"/>
    <property type="match status" value="10"/>
</dbReference>
<dbReference type="InterPro" id="IPR050557">
    <property type="entry name" value="RTX_toxin/Mannuronan_C5-epim"/>
</dbReference>
<gene>
    <name evidence="5" type="primary">cya_2</name>
    <name evidence="5" type="ORF">DTO96_100424</name>
</gene>
<dbReference type="Pfam" id="PF06594">
    <property type="entry name" value="HCBP_related"/>
    <property type="match status" value="1"/>
</dbReference>
<dbReference type="InterPro" id="IPR001343">
    <property type="entry name" value="Hemolysn_Ca-bd"/>
</dbReference>
<organism evidence="5 6">
    <name type="scientific">Ephemeroptericola cinctiostellae</name>
    <dbReference type="NCBI Taxonomy" id="2268024"/>
    <lineage>
        <taxon>Bacteria</taxon>
        <taxon>Pseudomonadati</taxon>
        <taxon>Pseudomonadota</taxon>
        <taxon>Betaproteobacteria</taxon>
        <taxon>Burkholderiales</taxon>
        <taxon>Burkholderiaceae</taxon>
        <taxon>Ephemeroptericola</taxon>
    </lineage>
</organism>
<evidence type="ECO:0000256" key="1">
    <source>
        <dbReference type="ARBA" id="ARBA00004613"/>
    </source>
</evidence>
<reference evidence="6" key="1">
    <citation type="submission" date="2018-07" db="EMBL/GenBank/DDBJ databases">
        <authorList>
            <person name="Kim H."/>
        </authorList>
    </citation>
    <scope>NUCLEOTIDE SEQUENCE [LARGE SCALE GENOMIC DNA]</scope>
    <source>
        <strain evidence="6">F02</strain>
    </source>
</reference>
<dbReference type="PRINTS" id="PR00313">
    <property type="entry name" value="CABNDNGRPT"/>
</dbReference>
<keyword evidence="6" id="KW-1185">Reference proteome</keyword>
<accession>A0A345D8M6</accession>
<comment type="subcellular location">
    <subcellularLocation>
        <location evidence="1">Secreted</location>
    </subcellularLocation>
</comment>
<dbReference type="InterPro" id="IPR010566">
    <property type="entry name" value="Haemolys_ca-bd"/>
</dbReference>
<dbReference type="Gene3D" id="2.160.20.160">
    <property type="match status" value="1"/>
</dbReference>
<evidence type="ECO:0000313" key="6">
    <source>
        <dbReference type="Proteomes" id="UP000252182"/>
    </source>
</evidence>
<feature type="domain" description="Haemolysin-type calcium binding-related" evidence="4">
    <location>
        <begin position="1776"/>
        <end position="1810"/>
    </location>
</feature>
<keyword evidence="2" id="KW-0964">Secreted</keyword>
<evidence type="ECO:0000256" key="3">
    <source>
        <dbReference type="ARBA" id="ARBA00022837"/>
    </source>
</evidence>
<dbReference type="GO" id="GO:0005576">
    <property type="term" value="C:extracellular region"/>
    <property type="evidence" value="ECO:0007669"/>
    <property type="project" value="UniProtKB-SubCell"/>
</dbReference>
<evidence type="ECO:0000256" key="2">
    <source>
        <dbReference type="ARBA" id="ARBA00022525"/>
    </source>
</evidence>
<dbReference type="KEGG" id="hyf:DTO96_100424"/>
<dbReference type="RefSeq" id="WP_114561984.1">
    <property type="nucleotide sequence ID" value="NZ_CP031124.1"/>
</dbReference>
<dbReference type="PROSITE" id="PS00330">
    <property type="entry name" value="HEMOLYSIN_CALCIUM"/>
    <property type="match status" value="9"/>
</dbReference>
<protein>
    <submittedName>
        <fullName evidence="5">Bifunctional hemolysin/adenylate cyclase</fullName>
    </submittedName>
</protein>
<sequence length="1859" mass="189594">MSVITYLTQAEYDVFVQKADAATTGTYWQLYTWLADTLEIKGISSINPTVLWLRGAAEANAGRGAMSELIRTYSSTEYDLRYGGSVGATLMQKASDAVAQNLIADIKGELNDNSIKFGIPDITRIAEADARAVGETLFGKKLGHDESDTAFANNSGWSGALLFTQLQSDQTWRLMSPVTPADTHDTEINTLNDWRDVLFAYVSYSAGLKAAALKFVAEGQPQQNTDLVILSKTFSSYIKSYITGGGNGDLEAAVVGGTDNPALKSAFQLIADVGVNVFMDMLMGAALGRSVIGSTNDTNFTSNARAFFSALTPSQLQNISAHPLSDTLYDNATAAQTDVRIRAALAGLSVVALDVSPAVESALSLYDPSTGQGVITTQWLSDRDEMLHWVKLYGASGVAFNQRFSVFSELGETAVLDGDYIYKDMASGLTLDIDGFNPTTLQSKMIVFGSGSSEVLQGGGLDDHLYGGAGNDIIESSEGNDYVEGGAGLDTYKFSGAFSADTIMDSDHFGSVMLDGITLSRGTLDSATHAVSADGLVSYTIMTTGSGSTAASNLMITRKGSSANSILVENWANGDLGIYLSAAVTLNNPDPNNQLGTAGSDVLEGNRFKNSISGAGGNDLLSGNGGDDVLNGGLGNDALYGDGDTAPTADEITKNTYIADVAGNDTLDGGKGNDCLYGEDGADLLLGGEGVDTLDGGKGNDKLYADAGEDILIGREGDDRLYGGMDDDNLDGGEGNDALFAEDGNDILDGRNGNDTLNGGSGNDILIGGLGADQMTGGEGIDAYYVDDVGDTAVDVASVDIDTVYSSVSFVLGTGLDNLELTESANLTGRGNTLNNVIIGNSGNNTLFGEAGNDTITADGGNDTIDGGSGNDVIDAGLGNNKIDAGNGSNTIDASSGNDTITAMEGSDTINAGGGDNLINAGSGSNVIDASSGNDTITAMEGSDTINAGGGDNLINAGSGSNVIDASSGNDTITAMEGSDTINAGNGDNLINSGSGVDRITAGDGNNVINAGLGNDVIDTGSGNNKIDAGSGSNTIDASSGNDTITAMEGNDTINAGDGDNLINSGSGVNRITAGDGNNVINAGLGNDVIDAGLGNNKIDAGSGSNTINSSSGNDTITTMEGNDTIYAGDGNNLIDSGLGKDLISVYGGSSQIFAGAGDDYISRIGKGILTEHALIHAGTGNDQIFCYSGRDAIFSEDGNDLIYADGYDTIDSGAGDDAIWITGGGNLIRGGLGADSIFIGWDEGFPVLYAADIVYGGDGNDEISSGRGDDKVYGQAGNDNLNGGFGNDQLEGGDGADRLKGDEGNDTLVGGAGNDYYDVDSLSDVVVERLGEGIDLVQSEVDVNALYAGVENLILVAGRVANGNELNNEITGNFKNNYIDGGLGIDTLMGDWGDDIYVVDNAADVVTENSSEGTDTIQSSVSIGSLAANVENLILTGATLINGTGNNLANLITGNIASNTLTGGLGNDTLNGGGTADIDTLVGGAGNDTYLINSTLDVITESLNEGVDRLSSSVTTSLMSNVEQLVLTGTAAINGTGNELANYMMGNSANNVLSGGLGADVIRGGLGNDTLDGGDGSDWVDYRCMTTAVTVNLKNTSTAQNTGAAGLDLLTNFENIFGGSGNDTLIGSLSANIIRAGLGNDSLDGGAGIDYVDYRDFSAALTVNLGLTSAQNTGAAGTDTLINFENLLGGTGNDTLSGNALANRIEGNAGNDLLSGAAGNDALLGGAGNDTYQFARTEGQDVITDTDATAGNSDVLAFQTGITNDQLWFKHSANDLIVSVIGTSDQVTIKDWYASGVSTLNTASVIESISAGGKVLSHTKVEALVGAMAAFTAPAAGQTTLPSTYQSSLNTVVAANWQ</sequence>